<keyword evidence="2" id="KW-0328">Glycosyltransferase</keyword>
<keyword evidence="10" id="KW-1185">Reference proteome</keyword>
<evidence type="ECO:0000259" key="8">
    <source>
        <dbReference type="Pfam" id="PF13632"/>
    </source>
</evidence>
<dbReference type="HOGENOM" id="CLU_023978_2_2_2"/>
<evidence type="ECO:0000256" key="7">
    <source>
        <dbReference type="SAM" id="Phobius"/>
    </source>
</evidence>
<feature type="transmembrane region" description="Helical" evidence="7">
    <location>
        <begin position="372"/>
        <end position="391"/>
    </location>
</feature>
<dbReference type="KEGG" id="mez:Mtc_2370"/>
<gene>
    <name evidence="9" type="ordered locus">Mtc_2370</name>
</gene>
<keyword evidence="4 7" id="KW-0812">Transmembrane</keyword>
<evidence type="ECO:0000256" key="4">
    <source>
        <dbReference type="ARBA" id="ARBA00022692"/>
    </source>
</evidence>
<keyword evidence="5 7" id="KW-1133">Transmembrane helix</keyword>
<evidence type="ECO:0000313" key="10">
    <source>
        <dbReference type="Proteomes" id="UP000005233"/>
    </source>
</evidence>
<dbReference type="eggNOG" id="arCOG01389">
    <property type="taxonomic scope" value="Archaea"/>
</dbReference>
<protein>
    <submittedName>
        <fullName evidence="9">Glycosyltransferase, probably involved in cell wall biogenesis</fullName>
    </submittedName>
</protein>
<evidence type="ECO:0000256" key="3">
    <source>
        <dbReference type="ARBA" id="ARBA00022679"/>
    </source>
</evidence>
<accession>H8I509</accession>
<feature type="transmembrane region" description="Helical" evidence="7">
    <location>
        <begin position="403"/>
        <end position="426"/>
    </location>
</feature>
<keyword evidence="3" id="KW-0808">Transferase</keyword>
<dbReference type="InterPro" id="IPR050321">
    <property type="entry name" value="Glycosyltr_2/OpgH_subfam"/>
</dbReference>
<keyword evidence="6 7" id="KW-0472">Membrane</keyword>
<dbReference type="AlphaFoldDB" id="H8I509"/>
<dbReference type="InterPro" id="IPR001173">
    <property type="entry name" value="Glyco_trans_2-like"/>
</dbReference>
<dbReference type="InterPro" id="IPR029044">
    <property type="entry name" value="Nucleotide-diphossugar_trans"/>
</dbReference>
<dbReference type="GO" id="GO:0016757">
    <property type="term" value="F:glycosyltransferase activity"/>
    <property type="evidence" value="ECO:0007669"/>
    <property type="project" value="UniProtKB-KW"/>
</dbReference>
<dbReference type="STRING" id="1041930.Mtc_2370"/>
<dbReference type="SUPFAM" id="SSF53448">
    <property type="entry name" value="Nucleotide-diphospho-sugar transferases"/>
    <property type="match status" value="1"/>
</dbReference>
<dbReference type="GO" id="GO:0016020">
    <property type="term" value="C:membrane"/>
    <property type="evidence" value="ECO:0007669"/>
    <property type="project" value="UniProtKB-SubCell"/>
</dbReference>
<feature type="domain" description="Glycosyltransferase 2-like" evidence="8">
    <location>
        <begin position="175"/>
        <end position="376"/>
    </location>
</feature>
<evidence type="ECO:0000313" key="9">
    <source>
        <dbReference type="EMBL" id="AFD01103.1"/>
    </source>
</evidence>
<dbReference type="SMR" id="H8I509"/>
<evidence type="ECO:0000256" key="1">
    <source>
        <dbReference type="ARBA" id="ARBA00004141"/>
    </source>
</evidence>
<comment type="subcellular location">
    <subcellularLocation>
        <location evidence="1">Membrane</location>
        <topology evidence="1">Multi-pass membrane protein</topology>
    </subcellularLocation>
</comment>
<dbReference type="PANTHER" id="PTHR43867:SF2">
    <property type="entry name" value="CELLULOSE SYNTHASE CATALYTIC SUBUNIT A [UDP-FORMING]"/>
    <property type="match status" value="1"/>
</dbReference>
<dbReference type="Gene3D" id="3.90.550.10">
    <property type="entry name" value="Spore Coat Polysaccharide Biosynthesis Protein SpsA, Chain A"/>
    <property type="match status" value="1"/>
</dbReference>
<dbReference type="PANTHER" id="PTHR43867">
    <property type="entry name" value="CELLULOSE SYNTHASE CATALYTIC SUBUNIT A [UDP-FORMING]"/>
    <property type="match status" value="1"/>
</dbReference>
<feature type="transmembrane region" description="Helical" evidence="7">
    <location>
        <begin position="340"/>
        <end position="366"/>
    </location>
</feature>
<name>H8I509_METCZ</name>
<dbReference type="Proteomes" id="UP000005233">
    <property type="component" value="Chromosome"/>
</dbReference>
<dbReference type="Pfam" id="PF13632">
    <property type="entry name" value="Glyco_trans_2_3"/>
    <property type="match status" value="1"/>
</dbReference>
<sequence>MKNKLVFACVVLALFAMGAAAGSVAYSAVCLASWANRTLLSEWLPYVLAISIGALTIVTAYFTYRFVRQCSLQDPPKLKDDEVLPMTIIIPALNEERTIARCVESIMSADYCKNKLEVIIAYEPPPRCTDSTPLLARRLAEKYENVKAIPNKDGHRGTKAGAINSCLKEASGTIIGIYDADHVVAKDALLRASAQFASDEKLACLGGKVIIRDVNYNWFTALVGNECAVFNNFSRYVSQLFTGRHMVYGSNLFIRKEVLEAIGGFDESSLTEDCDLGMKLVCGNYPMKVDYSIKSYEQPAITVRDWWHQRVRWTWGGISVLKKYVKASSSNASGRSVKAFLLYSLGTTGILFSVVFMGFVGFMLYMDVLTPMVLFICVAPLSVLFAAESIVDFCEGRGSVLDMALSIFVRPFIICAYSLVGVYALVMDALREDRAWHPNQRI</sequence>
<proteinExistence type="predicted"/>
<evidence type="ECO:0000256" key="5">
    <source>
        <dbReference type="ARBA" id="ARBA00022989"/>
    </source>
</evidence>
<evidence type="ECO:0000256" key="6">
    <source>
        <dbReference type="ARBA" id="ARBA00023136"/>
    </source>
</evidence>
<dbReference type="CDD" id="cd06423">
    <property type="entry name" value="CESA_like"/>
    <property type="match status" value="1"/>
</dbReference>
<evidence type="ECO:0000256" key="2">
    <source>
        <dbReference type="ARBA" id="ARBA00022676"/>
    </source>
</evidence>
<organism evidence="9 10">
    <name type="scientific">Methanocella conradii (strain DSM 24694 / JCM 17849 / CGMCC 1.5162 / HZ254)</name>
    <dbReference type="NCBI Taxonomy" id="1041930"/>
    <lineage>
        <taxon>Archaea</taxon>
        <taxon>Methanobacteriati</taxon>
        <taxon>Methanobacteriota</taxon>
        <taxon>Stenosarchaea group</taxon>
        <taxon>Methanomicrobia</taxon>
        <taxon>Methanocellales</taxon>
        <taxon>Methanocellaceae</taxon>
        <taxon>Methanocella</taxon>
    </lineage>
</organism>
<reference evidence="9 10" key="1">
    <citation type="journal article" date="2012" name="J. Bacteriol.">
        <title>Complete genome sequence of a thermophilic methanogen, Methanocella conradii HZ254, isolated from Chinese rice field soil.</title>
        <authorList>
            <person name="Lu Z."/>
            <person name="Lu Y."/>
        </authorList>
    </citation>
    <scope>NUCLEOTIDE SEQUENCE [LARGE SCALE GENOMIC DNA]</scope>
    <source>
        <strain evidence="10">DSM 24694 / JCM 17849 / CGMCC 1.5162 / HZ254</strain>
    </source>
</reference>
<dbReference type="EMBL" id="CP003243">
    <property type="protein sequence ID" value="AFD01103.1"/>
    <property type="molecule type" value="Genomic_DNA"/>
</dbReference>
<feature type="transmembrane region" description="Helical" evidence="7">
    <location>
        <begin position="43"/>
        <end position="64"/>
    </location>
</feature>